<dbReference type="AlphaFoldDB" id="A0A2V1JXA3"/>
<comment type="similarity">
    <text evidence="1">Belongs to the GSP E family.</text>
</comment>
<gene>
    <name evidence="3" type="ORF">LG34_00525</name>
</gene>
<dbReference type="InterPro" id="IPR050921">
    <property type="entry name" value="T4SS_GSP_E_ATPase"/>
</dbReference>
<dbReference type="GO" id="GO:0016887">
    <property type="term" value="F:ATP hydrolysis activity"/>
    <property type="evidence" value="ECO:0007669"/>
    <property type="project" value="InterPro"/>
</dbReference>
<dbReference type="SUPFAM" id="SSF52540">
    <property type="entry name" value="P-loop containing nucleoside triphosphate hydrolases"/>
    <property type="match status" value="1"/>
</dbReference>
<comment type="caution">
    <text evidence="3">The sequence shown here is derived from an EMBL/GenBank/DDBJ whole genome shotgun (WGS) entry which is preliminary data.</text>
</comment>
<name>A0A2V1JXA3_EUBRA</name>
<dbReference type="Gene3D" id="3.40.50.300">
    <property type="entry name" value="P-loop containing nucleotide triphosphate hydrolases"/>
    <property type="match status" value="1"/>
</dbReference>
<dbReference type="Proteomes" id="UP000245288">
    <property type="component" value="Unassembled WGS sequence"/>
</dbReference>
<dbReference type="OrthoDB" id="9810761at2"/>
<dbReference type="Pfam" id="PF00437">
    <property type="entry name" value="T2SSE"/>
    <property type="match status" value="1"/>
</dbReference>
<dbReference type="RefSeq" id="WP_109214367.1">
    <property type="nucleotide sequence ID" value="NZ_JAQDGV010000031.1"/>
</dbReference>
<evidence type="ECO:0000259" key="2">
    <source>
        <dbReference type="SMART" id="SM00382"/>
    </source>
</evidence>
<feature type="domain" description="AAA+ ATPase" evidence="2">
    <location>
        <begin position="188"/>
        <end position="356"/>
    </location>
</feature>
<evidence type="ECO:0000313" key="3">
    <source>
        <dbReference type="EMBL" id="PWE88013.1"/>
    </source>
</evidence>
<dbReference type="InterPro" id="IPR027417">
    <property type="entry name" value="P-loop_NTPase"/>
</dbReference>
<dbReference type="Gene3D" id="3.30.450.380">
    <property type="match status" value="1"/>
</dbReference>
<dbReference type="CDD" id="cd01130">
    <property type="entry name" value="VirB11-like_ATPase"/>
    <property type="match status" value="1"/>
</dbReference>
<sequence>MEAPWQEIKRQVMDGLDMSREFTDEELRERIALAVRSYSKEKLLSLKVRESYEEQIFNSFRRLDVLQELLDDPEVTEIMVNGEAHIFYEKAGALYPWTKAELSRERLGDMIQQIAGSANRAVNEANPILDTRLSDGSRVNIVLEPVSVEGSCISIRKFSKKPMTLERLMELESLSQEVAEFLKLLVQAGYNIFISGGTGCGKTTFLNALSAYIPKTDRVITIEDSAELQFQNVPNLVRLETRNANGQGAEEISIRDLIRTALRMRPDRIVVGEVRGAEAWDMFQAMNTGHDGSLSTGHANSDRDMLLRLETMMAMGEKVDFSVIQRQIVTGLDILIHLGRMRDRTRKVLQISELCGIKNGEIYLNTLYRFQETGVKGEKVHGIWKKESSLQNRQKLEEKGLAYSG</sequence>
<dbReference type="PANTHER" id="PTHR30486:SF15">
    <property type="entry name" value="TYPE II_IV SECRETION SYSTEM ATPASE"/>
    <property type="match status" value="1"/>
</dbReference>
<dbReference type="PANTHER" id="PTHR30486">
    <property type="entry name" value="TWITCHING MOTILITY PROTEIN PILT"/>
    <property type="match status" value="1"/>
</dbReference>
<dbReference type="InterPro" id="IPR003593">
    <property type="entry name" value="AAA+_ATPase"/>
</dbReference>
<proteinExistence type="inferred from homology"/>
<reference evidence="3 4" key="1">
    <citation type="submission" date="2014-09" db="EMBL/GenBank/DDBJ databases">
        <title>Butyrate-producing bacteria isolated from human gut.</title>
        <authorList>
            <person name="Zhang Q."/>
            <person name="Zhao L."/>
        </authorList>
    </citation>
    <scope>NUCLEOTIDE SEQUENCE [LARGE SCALE GENOMIC DNA]</scope>
    <source>
        <strain evidence="3 4">21</strain>
    </source>
</reference>
<organism evidence="3 4">
    <name type="scientific">Eubacterium ramulus</name>
    <dbReference type="NCBI Taxonomy" id="39490"/>
    <lineage>
        <taxon>Bacteria</taxon>
        <taxon>Bacillati</taxon>
        <taxon>Bacillota</taxon>
        <taxon>Clostridia</taxon>
        <taxon>Eubacteriales</taxon>
        <taxon>Eubacteriaceae</taxon>
        <taxon>Eubacterium</taxon>
    </lineage>
</organism>
<dbReference type="InterPro" id="IPR001482">
    <property type="entry name" value="T2SS/T4SS_dom"/>
</dbReference>
<evidence type="ECO:0000313" key="4">
    <source>
        <dbReference type="Proteomes" id="UP000245288"/>
    </source>
</evidence>
<evidence type="ECO:0000256" key="1">
    <source>
        <dbReference type="ARBA" id="ARBA00006611"/>
    </source>
</evidence>
<dbReference type="SMART" id="SM00382">
    <property type="entry name" value="AAA"/>
    <property type="match status" value="1"/>
</dbReference>
<keyword evidence="4" id="KW-1185">Reference proteome</keyword>
<dbReference type="EMBL" id="JRFU01000007">
    <property type="protein sequence ID" value="PWE88013.1"/>
    <property type="molecule type" value="Genomic_DNA"/>
</dbReference>
<accession>A0A2V1JXA3</accession>
<protein>
    <submittedName>
        <fullName evidence="3">Pilus assembly protein</fullName>
    </submittedName>
</protein>